<dbReference type="Proteomes" id="UP000315496">
    <property type="component" value="Chromosome 2"/>
</dbReference>
<feature type="compositionally biased region" description="Basic and acidic residues" evidence="1">
    <location>
        <begin position="7"/>
        <end position="24"/>
    </location>
</feature>
<feature type="compositionally biased region" description="Basic and acidic residues" evidence="1">
    <location>
        <begin position="31"/>
        <end position="40"/>
    </location>
</feature>
<proteinExistence type="predicted"/>
<feature type="compositionally biased region" description="Basic and acidic residues" evidence="1">
    <location>
        <begin position="85"/>
        <end position="98"/>
    </location>
</feature>
<accession>A0A4Z1SSL6</accession>
<keyword evidence="3" id="KW-1185">Reference proteome</keyword>
<sequence length="669" mass="74830">MNCCARKQKDKEKAVKSQVQDEKSFAILETPQDKEQDPVRAELGSYEDAPLLSEEEEEEGELESPLTISAVRRKKDLTGEDELETDKPEEPPQGRTEAELTACVQAVSRAAQEAVAQIAAATEQATRHVSYVDRTLSPQPSDLAVSLSNSPSASPLPQPRTYTIYTRDPCGKEIYPTEDGRGEVAIMFEDEYRYALDEFGNEYYPRDQDGNEYYLHRTLKDGSPGDEFYAIDNGGDQYYAKKSNTLEYYARAADKTELFAVNSNGDEVYVRNLDDIEIYPYDKDGMPRFARDRDGNEMYAYSIDTSREIYPVGKSRDQLYARDAAGRQLYARDGTESDYYAQDALGCGYFCLDEMGKPYYAHDAQDNEIYPRDSSRNLVFLRQTTSEGATEVYARAADGGEYYGKGANGDETYATDPRGNQVYARTAEGLQHYAQLASGAERYAITAQGYEYYCVTAANDEAYALDAQGNEYPAVCRNWCTCPPPVGSTDQSLISGDTHGGQFPVSATHMLTPQRRRSSTQLTIHNAATTLPREGVHPYVRRYARLASGEYVYPRTQFMSQFAITDPNYCSRCTSGLMRISSDAMSGVWYLAADGKCQYPHLEGVEIYGCDVEGNEVYIKDPDGKQRYACGADGIEFYARNAEGKEYPAIDAKGLPHRPCSRSFKRQGK</sequence>
<feature type="region of interest" description="Disordered" evidence="1">
    <location>
        <begin position="1"/>
        <end position="98"/>
    </location>
</feature>
<evidence type="ECO:0000313" key="2">
    <source>
        <dbReference type="EMBL" id="TNJ28770.1"/>
    </source>
</evidence>
<dbReference type="SUPFAM" id="SSF101898">
    <property type="entry name" value="NHL repeat"/>
    <property type="match status" value="1"/>
</dbReference>
<comment type="caution">
    <text evidence="2">The sequence shown here is derived from an EMBL/GenBank/DDBJ whole genome shotgun (WGS) entry which is preliminary data.</text>
</comment>
<organism evidence="2 3">
    <name type="scientific">Giardia muris</name>
    <dbReference type="NCBI Taxonomy" id="5742"/>
    <lineage>
        <taxon>Eukaryota</taxon>
        <taxon>Metamonada</taxon>
        <taxon>Diplomonadida</taxon>
        <taxon>Hexamitidae</taxon>
        <taxon>Giardiinae</taxon>
        <taxon>Giardia</taxon>
    </lineage>
</organism>
<dbReference type="VEuPathDB" id="GiardiaDB:GMRT_15639"/>
<evidence type="ECO:0000256" key="1">
    <source>
        <dbReference type="SAM" id="MobiDB-lite"/>
    </source>
</evidence>
<protein>
    <submittedName>
        <fullName evidence="2">Uncharacterized protein</fullName>
    </submittedName>
</protein>
<dbReference type="EMBL" id="VDLU01000002">
    <property type="protein sequence ID" value="TNJ28770.1"/>
    <property type="molecule type" value="Genomic_DNA"/>
</dbReference>
<dbReference type="AlphaFoldDB" id="A0A4Z1SSL6"/>
<gene>
    <name evidence="2" type="ORF">GMRT_15639</name>
</gene>
<evidence type="ECO:0000313" key="3">
    <source>
        <dbReference type="Proteomes" id="UP000315496"/>
    </source>
</evidence>
<reference evidence="2 3" key="1">
    <citation type="submission" date="2019-05" db="EMBL/GenBank/DDBJ databases">
        <title>The compact genome of Giardia muris reveals important steps in the evolution of intestinal protozoan parasites.</title>
        <authorList>
            <person name="Xu F."/>
            <person name="Jimenez-Gonzalez A."/>
            <person name="Einarsson E."/>
            <person name="Astvaldsson A."/>
            <person name="Peirasmaki D."/>
            <person name="Eckmann L."/>
            <person name="Andersson J.O."/>
            <person name="Svard S.G."/>
            <person name="Jerlstrom-Hultqvist J."/>
        </authorList>
    </citation>
    <scope>NUCLEOTIDE SEQUENCE [LARGE SCALE GENOMIC DNA]</scope>
    <source>
        <strain evidence="2 3">Roberts-Thomson</strain>
    </source>
</reference>
<feature type="compositionally biased region" description="Acidic residues" evidence="1">
    <location>
        <begin position="53"/>
        <end position="62"/>
    </location>
</feature>
<name>A0A4Z1SSL6_GIAMU</name>
<dbReference type="OrthoDB" id="6407340at2759"/>